<dbReference type="OrthoDB" id="10665469at2759"/>
<feature type="compositionally biased region" description="Polar residues" evidence="2">
    <location>
        <begin position="374"/>
        <end position="391"/>
    </location>
</feature>
<feature type="compositionally biased region" description="Low complexity" evidence="2">
    <location>
        <begin position="484"/>
        <end position="505"/>
    </location>
</feature>
<name>A0A813MIF5_9BILA</name>
<feature type="compositionally biased region" description="Pro residues" evidence="2">
    <location>
        <begin position="412"/>
        <end position="427"/>
    </location>
</feature>
<dbReference type="GO" id="GO:0006357">
    <property type="term" value="P:regulation of transcription by RNA polymerase II"/>
    <property type="evidence" value="ECO:0007669"/>
    <property type="project" value="TreeGrafter"/>
</dbReference>
<keyword evidence="4" id="KW-1185">Reference proteome</keyword>
<evidence type="ECO:0000256" key="2">
    <source>
        <dbReference type="SAM" id="MobiDB-lite"/>
    </source>
</evidence>
<reference evidence="3" key="1">
    <citation type="submission" date="2021-02" db="EMBL/GenBank/DDBJ databases">
        <authorList>
            <person name="Nowell W R."/>
        </authorList>
    </citation>
    <scope>NUCLEOTIDE SEQUENCE</scope>
    <source>
        <strain evidence="3">Ploen Becks lab</strain>
    </source>
</reference>
<dbReference type="AlphaFoldDB" id="A0A813MIF5"/>
<sequence length="514" mass="57331">MPELIMERPKMSLQMHENLKKFILRERRKKKEEDEQKMREELKKAEIKTQTLEQNKDQMNQLQNKLEELQLKRRELFIQLKKVLNEETNLKKSNRSSMPPSSTTGSEQTATLNPLLMYSGHPGHPQLLAPQNPQFVSQPPAGIVNLPQPSPILSIPNIPSSQSNQNTLNNLPQSNIINKPQSPFHPPHLIPSQQHHLPPTNPSNFLKYFQNQQMQMPPQMLQNQPGSLLIPPSNILNQNPMASPSSSPHLITSSPRHSIQHQQAPPPKRQRSPTPPGSPLPGSMPQNNLLHNQLLFNQSQLMQQRSISPGNMIPSPSPPILAQGPQFNSPSSSKKIRNNNVPQSPQQMPRQNQMPPQQSQSAFSSYLNRPGLPNFQSPSSQNKHMPNTQSYPGGASMPSHTPPGPGYQYPRGLPPQQSPHAHMPPLPQHFNQHYLNSLSQEQAKIIMSQQQQHQQHQYMPQSYLNNIPIISAAAAAAVAAAAANVSNPNERGSTTTSGSGSIMTGYSIRNPNNQ</sequence>
<feature type="compositionally biased region" description="Polar residues" evidence="2">
    <location>
        <begin position="95"/>
        <end position="108"/>
    </location>
</feature>
<evidence type="ECO:0000256" key="1">
    <source>
        <dbReference type="SAM" id="Coils"/>
    </source>
</evidence>
<feature type="compositionally biased region" description="Low complexity" evidence="2">
    <location>
        <begin position="342"/>
        <end position="361"/>
    </location>
</feature>
<organism evidence="3 4">
    <name type="scientific">Brachionus calyciflorus</name>
    <dbReference type="NCBI Taxonomy" id="104777"/>
    <lineage>
        <taxon>Eukaryota</taxon>
        <taxon>Metazoa</taxon>
        <taxon>Spiralia</taxon>
        <taxon>Gnathifera</taxon>
        <taxon>Rotifera</taxon>
        <taxon>Eurotatoria</taxon>
        <taxon>Monogononta</taxon>
        <taxon>Pseudotrocha</taxon>
        <taxon>Ploima</taxon>
        <taxon>Brachionidae</taxon>
        <taxon>Brachionus</taxon>
    </lineage>
</organism>
<protein>
    <recommendedName>
        <fullName evidence="5">G protein pathway suppressor 2</fullName>
    </recommendedName>
</protein>
<feature type="region of interest" description="Disordered" evidence="2">
    <location>
        <begin position="307"/>
        <end position="430"/>
    </location>
</feature>
<evidence type="ECO:0000313" key="4">
    <source>
        <dbReference type="Proteomes" id="UP000663879"/>
    </source>
</evidence>
<dbReference type="EMBL" id="CAJNOC010000185">
    <property type="protein sequence ID" value="CAF0724114.1"/>
    <property type="molecule type" value="Genomic_DNA"/>
</dbReference>
<dbReference type="GO" id="GO:0005667">
    <property type="term" value="C:transcription regulator complex"/>
    <property type="evidence" value="ECO:0007669"/>
    <property type="project" value="TreeGrafter"/>
</dbReference>
<dbReference type="PANTHER" id="PTHR22654:SF2">
    <property type="entry name" value="G PROTEIN PATHWAY SUPPRESSOR 2"/>
    <property type="match status" value="1"/>
</dbReference>
<evidence type="ECO:0008006" key="5">
    <source>
        <dbReference type="Google" id="ProtNLM"/>
    </source>
</evidence>
<evidence type="ECO:0000313" key="3">
    <source>
        <dbReference type="EMBL" id="CAF0724114.1"/>
    </source>
</evidence>
<comment type="caution">
    <text evidence="3">The sequence shown here is derived from an EMBL/GenBank/DDBJ whole genome shotgun (WGS) entry which is preliminary data.</text>
</comment>
<accession>A0A813MIF5</accession>
<dbReference type="GO" id="GO:0003712">
    <property type="term" value="F:transcription coregulator activity"/>
    <property type="evidence" value="ECO:0007669"/>
    <property type="project" value="TreeGrafter"/>
</dbReference>
<feature type="coiled-coil region" evidence="1">
    <location>
        <begin position="24"/>
        <end position="86"/>
    </location>
</feature>
<feature type="compositionally biased region" description="Polar residues" evidence="2">
    <location>
        <begin position="325"/>
        <end position="341"/>
    </location>
</feature>
<feature type="region of interest" description="Disordered" evidence="2">
    <location>
        <begin position="219"/>
        <end position="288"/>
    </location>
</feature>
<dbReference type="InterPro" id="IPR026094">
    <property type="entry name" value="GPS2"/>
</dbReference>
<dbReference type="Proteomes" id="UP000663879">
    <property type="component" value="Unassembled WGS sequence"/>
</dbReference>
<gene>
    <name evidence="3" type="ORF">OXX778_LOCUS2390</name>
</gene>
<feature type="region of interest" description="Disordered" evidence="2">
    <location>
        <begin position="89"/>
        <end position="108"/>
    </location>
</feature>
<feature type="compositionally biased region" description="Low complexity" evidence="2">
    <location>
        <begin position="243"/>
        <end position="255"/>
    </location>
</feature>
<feature type="region of interest" description="Disordered" evidence="2">
    <location>
        <begin position="484"/>
        <end position="514"/>
    </location>
</feature>
<proteinExistence type="predicted"/>
<dbReference type="PANTHER" id="PTHR22654">
    <property type="entry name" value="G PROTEIN PATHWAY SUPPRESSOR 2"/>
    <property type="match status" value="1"/>
</dbReference>
<feature type="region of interest" description="Disordered" evidence="2">
    <location>
        <begin position="115"/>
        <end position="138"/>
    </location>
</feature>
<keyword evidence="1" id="KW-0175">Coiled coil</keyword>